<dbReference type="Pfam" id="PF00628">
    <property type="entry name" value="PHD"/>
    <property type="match status" value="1"/>
</dbReference>
<keyword evidence="3" id="KW-0862">Zinc</keyword>
<feature type="non-terminal residue" evidence="7">
    <location>
        <position position="1"/>
    </location>
</feature>
<dbReference type="Gene3D" id="3.40.50.10190">
    <property type="entry name" value="BRCT domain"/>
    <property type="match status" value="4"/>
</dbReference>
<sequence>LFGFDSVSEAQYRSELVRKGAVDVGRYDSSCTHVIVSGHVYDDPVCVAARADGKLVVTELWIEDCVDFATLADANRILYRPVRDLNGIPGSESLSICLTGYRRRERDEIMKMVHLMGAHFSKPLTAAKVTHLICYKFEGEKYELAKTVNIKLVNHRWVEDCLKAWEVLPVENYRKRWILKTDYLTACQEAGNFLVEEPFEWYGSGLTEDGTINLEAPRKWRLLRERTGHGAFYGMRIISYGDCIAPSLETLKRVMKAGDGMILATYPPYTRFLKSGVDFAVVSPGMPHVDTWIQEFLRHEIPCVLADYLVEFVCKPGYPLDQHILYKTHVWAETSLAKLLSRLEGVITAEDPGTLCEDSDDLSCSVCGSRERGDVMLICGDEGGFVGCGIGTHIDCCDPPLDAVPEEDWFCPKCSGRVRKASIKGRRKR</sequence>
<dbReference type="AlphaFoldDB" id="A0A1D1XEU5"/>
<evidence type="ECO:0000313" key="7">
    <source>
        <dbReference type="EMBL" id="JAT40938.1"/>
    </source>
</evidence>
<gene>
    <name evidence="7" type="primary">At4g02110_2</name>
    <name evidence="7" type="ORF">g.116625</name>
</gene>
<dbReference type="InterPro" id="IPR001965">
    <property type="entry name" value="Znf_PHD"/>
</dbReference>
<dbReference type="InterPro" id="IPR013083">
    <property type="entry name" value="Znf_RING/FYVE/PHD"/>
</dbReference>
<keyword evidence="2 4" id="KW-0863">Zinc-finger</keyword>
<dbReference type="Pfam" id="PF12738">
    <property type="entry name" value="PTCB-BRCT"/>
    <property type="match status" value="1"/>
</dbReference>
<evidence type="ECO:0000256" key="3">
    <source>
        <dbReference type="ARBA" id="ARBA00022833"/>
    </source>
</evidence>
<accession>A0A1D1XEU5</accession>
<dbReference type="SMART" id="SM00292">
    <property type="entry name" value="BRCT"/>
    <property type="match status" value="3"/>
</dbReference>
<evidence type="ECO:0000259" key="5">
    <source>
        <dbReference type="PROSITE" id="PS50016"/>
    </source>
</evidence>
<feature type="domain" description="BRCT" evidence="6">
    <location>
        <begin position="92"/>
        <end position="175"/>
    </location>
</feature>
<dbReference type="InterPro" id="IPR011011">
    <property type="entry name" value="Znf_FYVE_PHD"/>
</dbReference>
<dbReference type="PROSITE" id="PS50016">
    <property type="entry name" value="ZF_PHD_2"/>
    <property type="match status" value="1"/>
</dbReference>
<reference evidence="7" key="1">
    <citation type="submission" date="2015-07" db="EMBL/GenBank/DDBJ databases">
        <title>Transcriptome Assembly of Anthurium amnicola.</title>
        <authorList>
            <person name="Suzuki J."/>
        </authorList>
    </citation>
    <scope>NUCLEOTIDE SEQUENCE</scope>
</reference>
<dbReference type="PANTHER" id="PTHR47181">
    <property type="entry name" value="BRCA1 C TERMINUS DOMAIN CONTAINING PROTEIN, EXPRESSED"/>
    <property type="match status" value="1"/>
</dbReference>
<proteinExistence type="predicted"/>
<name>A0A1D1XEU5_9ARAE</name>
<evidence type="ECO:0000256" key="2">
    <source>
        <dbReference type="ARBA" id="ARBA00022771"/>
    </source>
</evidence>
<dbReference type="InterPro" id="IPR019787">
    <property type="entry name" value="Znf_PHD-finger"/>
</dbReference>
<dbReference type="InterPro" id="IPR036420">
    <property type="entry name" value="BRCT_dom_sf"/>
</dbReference>
<dbReference type="SMART" id="SM00249">
    <property type="entry name" value="PHD"/>
    <property type="match status" value="1"/>
</dbReference>
<dbReference type="InterPro" id="IPR044254">
    <property type="entry name" value="At4g02110-like"/>
</dbReference>
<feature type="domain" description="PHD-type" evidence="5">
    <location>
        <begin position="361"/>
        <end position="417"/>
    </location>
</feature>
<evidence type="ECO:0000259" key="6">
    <source>
        <dbReference type="PROSITE" id="PS50172"/>
    </source>
</evidence>
<dbReference type="InterPro" id="IPR001357">
    <property type="entry name" value="BRCT_dom"/>
</dbReference>
<organism evidence="7">
    <name type="scientific">Anthurium amnicola</name>
    <dbReference type="NCBI Taxonomy" id="1678845"/>
    <lineage>
        <taxon>Eukaryota</taxon>
        <taxon>Viridiplantae</taxon>
        <taxon>Streptophyta</taxon>
        <taxon>Embryophyta</taxon>
        <taxon>Tracheophyta</taxon>
        <taxon>Spermatophyta</taxon>
        <taxon>Magnoliopsida</taxon>
        <taxon>Liliopsida</taxon>
        <taxon>Araceae</taxon>
        <taxon>Pothoideae</taxon>
        <taxon>Potheae</taxon>
        <taxon>Anthurium</taxon>
    </lineage>
</organism>
<evidence type="ECO:0000256" key="1">
    <source>
        <dbReference type="ARBA" id="ARBA00022723"/>
    </source>
</evidence>
<dbReference type="Gene3D" id="3.30.40.10">
    <property type="entry name" value="Zinc/RING finger domain, C3HC4 (zinc finger)"/>
    <property type="match status" value="1"/>
</dbReference>
<dbReference type="GO" id="GO:0008270">
    <property type="term" value="F:zinc ion binding"/>
    <property type="evidence" value="ECO:0007669"/>
    <property type="project" value="UniProtKB-KW"/>
</dbReference>
<protein>
    <submittedName>
        <fullName evidence="7">BRCT domain-containing protein At4g02110</fullName>
    </submittedName>
</protein>
<dbReference type="EMBL" id="GDJX01026998">
    <property type="protein sequence ID" value="JAT40938.1"/>
    <property type="molecule type" value="Transcribed_RNA"/>
</dbReference>
<dbReference type="PROSITE" id="PS50172">
    <property type="entry name" value="BRCT"/>
    <property type="match status" value="1"/>
</dbReference>
<evidence type="ECO:0000256" key="4">
    <source>
        <dbReference type="PROSITE-ProRule" id="PRU00146"/>
    </source>
</evidence>
<dbReference type="SUPFAM" id="SSF57903">
    <property type="entry name" value="FYVE/PHD zinc finger"/>
    <property type="match status" value="1"/>
</dbReference>
<keyword evidence="1" id="KW-0479">Metal-binding</keyword>
<dbReference type="SUPFAM" id="SSF52113">
    <property type="entry name" value="BRCT domain"/>
    <property type="match status" value="2"/>
</dbReference>
<dbReference type="PANTHER" id="PTHR47181:SF2">
    <property type="entry name" value="BRCA1 C TERMINUS DOMAIN CONTAINING PROTEIN, EXPRESSED"/>
    <property type="match status" value="1"/>
</dbReference>